<evidence type="ECO:0000313" key="5">
    <source>
        <dbReference type="Proteomes" id="UP000614601"/>
    </source>
</evidence>
<evidence type="ECO:0000256" key="2">
    <source>
        <dbReference type="ARBA" id="ARBA00022729"/>
    </source>
</evidence>
<reference evidence="4" key="1">
    <citation type="submission" date="2020-09" db="EMBL/GenBank/DDBJ databases">
        <authorList>
            <person name="Kikuchi T."/>
        </authorList>
    </citation>
    <scope>NUCLEOTIDE SEQUENCE</scope>
    <source>
        <strain evidence="4">SH1</strain>
    </source>
</reference>
<dbReference type="OrthoDB" id="5848803at2759"/>
<dbReference type="SUPFAM" id="SSF56994">
    <property type="entry name" value="Insulin-like"/>
    <property type="match status" value="1"/>
</dbReference>
<dbReference type="Proteomes" id="UP000783686">
    <property type="component" value="Unassembled WGS sequence"/>
</dbReference>
<dbReference type="PROSITE" id="PS00262">
    <property type="entry name" value="INSULIN"/>
    <property type="match status" value="1"/>
</dbReference>
<dbReference type="Proteomes" id="UP000614601">
    <property type="component" value="Unassembled WGS sequence"/>
</dbReference>
<evidence type="ECO:0000256" key="1">
    <source>
        <dbReference type="ARBA" id="ARBA00009034"/>
    </source>
</evidence>
<dbReference type="EMBL" id="CAJFCW020000004">
    <property type="protein sequence ID" value="CAG9110061.1"/>
    <property type="molecule type" value="Genomic_DNA"/>
</dbReference>
<dbReference type="InterPro" id="IPR036438">
    <property type="entry name" value="Insulin-like_sf"/>
</dbReference>
<name>A0A811KPF3_9BILA</name>
<keyword evidence="2 3" id="KW-0732">Signal</keyword>
<comment type="similarity">
    <text evidence="1">Belongs to the insulin family.</text>
</comment>
<gene>
    <name evidence="4" type="ORF">BOKJ2_LOCUS7543</name>
</gene>
<organism evidence="4 5">
    <name type="scientific">Bursaphelenchus okinawaensis</name>
    <dbReference type="NCBI Taxonomy" id="465554"/>
    <lineage>
        <taxon>Eukaryota</taxon>
        <taxon>Metazoa</taxon>
        <taxon>Ecdysozoa</taxon>
        <taxon>Nematoda</taxon>
        <taxon>Chromadorea</taxon>
        <taxon>Rhabditida</taxon>
        <taxon>Tylenchina</taxon>
        <taxon>Tylenchomorpha</taxon>
        <taxon>Aphelenchoidea</taxon>
        <taxon>Aphelenchoididae</taxon>
        <taxon>Bursaphelenchus</taxon>
    </lineage>
</organism>
<dbReference type="EMBL" id="CAJFDH010000004">
    <property type="protein sequence ID" value="CAD5218333.1"/>
    <property type="molecule type" value="Genomic_DNA"/>
</dbReference>
<dbReference type="AlphaFoldDB" id="A0A811KPF3"/>
<dbReference type="InterPro" id="IPR022353">
    <property type="entry name" value="Insulin_CS"/>
</dbReference>
<comment type="caution">
    <text evidence="4">The sequence shown here is derived from an EMBL/GenBank/DDBJ whole genome shotgun (WGS) entry which is preliminary data.</text>
</comment>
<protein>
    <submittedName>
        <fullName evidence="4">Uncharacterized protein</fullName>
    </submittedName>
</protein>
<proteinExistence type="inferred from homology"/>
<keyword evidence="5" id="KW-1185">Reference proteome</keyword>
<accession>A0A811KPF3</accession>
<evidence type="ECO:0000256" key="3">
    <source>
        <dbReference type="SAM" id="SignalP"/>
    </source>
</evidence>
<feature type="signal peptide" evidence="3">
    <location>
        <begin position="1"/>
        <end position="19"/>
    </location>
</feature>
<evidence type="ECO:0000313" key="4">
    <source>
        <dbReference type="EMBL" id="CAD5218333.1"/>
    </source>
</evidence>
<feature type="chain" id="PRO_5036221082" evidence="3">
    <location>
        <begin position="20"/>
        <end position="102"/>
    </location>
</feature>
<sequence length="102" mass="11279">MNPQLWITVFLLCLAGFEAKKYCGNSFIQLQKKVCTYDKQTTPCLGGAHASRDVTEKCCKEGCSIGDVSKTCCFTESCLKSCYPGLESQTGKKRINKMGNVY</sequence>